<feature type="region of interest" description="Disordered" evidence="1">
    <location>
        <begin position="1"/>
        <end position="34"/>
    </location>
</feature>
<dbReference type="AlphaFoldDB" id="A0A655C7Y2"/>
<evidence type="ECO:0000313" key="3">
    <source>
        <dbReference type="Proteomes" id="UP000042394"/>
    </source>
</evidence>
<dbReference type="EMBL" id="CQPD01000013">
    <property type="protein sequence ID" value="CNU00908.1"/>
    <property type="molecule type" value="Genomic_DNA"/>
</dbReference>
<reference evidence="2 3" key="1">
    <citation type="submission" date="2015-03" db="EMBL/GenBank/DDBJ databases">
        <authorList>
            <consortium name="Pathogen Informatics"/>
        </authorList>
    </citation>
    <scope>NUCLEOTIDE SEQUENCE [LARGE SCALE GENOMIC DNA]</scope>
    <source>
        <strain evidence="2 3">D4891</strain>
    </source>
</reference>
<protein>
    <submittedName>
        <fullName evidence="2">Conjugative transfer relaxase protein TraI</fullName>
        <ecNumber evidence="2">3.6.1.-</ecNumber>
    </submittedName>
</protein>
<dbReference type="GO" id="GO:0016787">
    <property type="term" value="F:hydrolase activity"/>
    <property type="evidence" value="ECO:0007669"/>
    <property type="project" value="UniProtKB-KW"/>
</dbReference>
<evidence type="ECO:0000313" key="2">
    <source>
        <dbReference type="EMBL" id="CNU00908.1"/>
    </source>
</evidence>
<organism evidence="2 3">
    <name type="scientific">Salmonella enterica subsp. enterica serovar Bovismorbificans</name>
    <dbReference type="NCBI Taxonomy" id="58097"/>
    <lineage>
        <taxon>Bacteria</taxon>
        <taxon>Pseudomonadati</taxon>
        <taxon>Pseudomonadota</taxon>
        <taxon>Gammaproteobacteria</taxon>
        <taxon>Enterobacterales</taxon>
        <taxon>Enterobacteriaceae</taxon>
        <taxon>Salmonella</taxon>
    </lineage>
</organism>
<dbReference type="EC" id="3.6.1.-" evidence="2"/>
<dbReference type="Proteomes" id="UP000042394">
    <property type="component" value="Unassembled WGS sequence"/>
</dbReference>
<accession>A0A655C7Y2</accession>
<name>A0A655C7Y2_SALET</name>
<gene>
    <name evidence="2" type="primary">traI_2</name>
    <name evidence="2" type="ORF">ERS008207_01585</name>
</gene>
<evidence type="ECO:0000256" key="1">
    <source>
        <dbReference type="SAM" id="MobiDB-lite"/>
    </source>
</evidence>
<sequence length="54" mass="6344">MTPPEREPALPESVLREPQRERETIREVARENRGRERLQEMVCDLQKEKTPGGD</sequence>
<proteinExistence type="predicted"/>
<keyword evidence="2" id="KW-0378">Hydrolase</keyword>